<dbReference type="CDD" id="cd00201">
    <property type="entry name" value="WW"/>
    <property type="match status" value="1"/>
</dbReference>
<dbReference type="EMBL" id="AE016816">
    <property type="protein sequence ID" value="AAS51108.1"/>
    <property type="molecule type" value="Genomic_DNA"/>
</dbReference>
<dbReference type="PROSITE" id="PS01096">
    <property type="entry name" value="PPIC_PPIASE_1"/>
    <property type="match status" value="1"/>
</dbReference>
<dbReference type="STRING" id="284811.Q75CN9"/>
<evidence type="ECO:0000259" key="6">
    <source>
        <dbReference type="PROSITE" id="PS50020"/>
    </source>
</evidence>
<dbReference type="AlphaFoldDB" id="Q75CN9"/>
<dbReference type="InterPro" id="IPR001202">
    <property type="entry name" value="WW_dom"/>
</dbReference>
<dbReference type="RefSeq" id="NP_983284.1">
    <property type="nucleotide sequence ID" value="NM_208637.1"/>
</dbReference>
<dbReference type="Gene3D" id="3.10.50.40">
    <property type="match status" value="1"/>
</dbReference>
<keyword evidence="9" id="KW-1185">Reference proteome</keyword>
<dbReference type="SUPFAM" id="SSF54534">
    <property type="entry name" value="FKBP-like"/>
    <property type="match status" value="1"/>
</dbReference>
<dbReference type="InterPro" id="IPR036020">
    <property type="entry name" value="WW_dom_sf"/>
</dbReference>
<dbReference type="GO" id="GO:0000993">
    <property type="term" value="F:RNA polymerase II complex binding"/>
    <property type="evidence" value="ECO:0007669"/>
    <property type="project" value="EnsemblFungi"/>
</dbReference>
<dbReference type="GO" id="GO:0005634">
    <property type="term" value="C:nucleus"/>
    <property type="evidence" value="ECO:0000318"/>
    <property type="project" value="GO_Central"/>
</dbReference>
<dbReference type="Pfam" id="PF00397">
    <property type="entry name" value="WW"/>
    <property type="match status" value="1"/>
</dbReference>
<dbReference type="Proteomes" id="UP000000591">
    <property type="component" value="Chromosome III"/>
</dbReference>
<evidence type="ECO:0000313" key="8">
    <source>
        <dbReference type="EMBL" id="AAS51108.1"/>
    </source>
</evidence>
<dbReference type="Gene3D" id="2.20.70.10">
    <property type="match status" value="1"/>
</dbReference>
<dbReference type="InterPro" id="IPR051370">
    <property type="entry name" value="PPIase_Pin1"/>
</dbReference>
<name>Q75CN9_EREGS</name>
<keyword evidence="2 4" id="KW-0697">Rotamase</keyword>
<dbReference type="OMA" id="WEMRTSR"/>
<dbReference type="InterPro" id="IPR000297">
    <property type="entry name" value="PPIase_PpiC"/>
</dbReference>
<dbReference type="KEGG" id="ago:AGOS_ACL120W"/>
<dbReference type="GO" id="GO:0006369">
    <property type="term" value="P:termination of RNA polymerase II transcription"/>
    <property type="evidence" value="ECO:0007669"/>
    <property type="project" value="EnsemblFungi"/>
</dbReference>
<feature type="domain" description="PpiC" evidence="7">
    <location>
        <begin position="53"/>
        <end position="163"/>
    </location>
</feature>
<reference evidence="8 9" key="1">
    <citation type="journal article" date="2004" name="Science">
        <title>The Ashbya gossypii genome as a tool for mapping the ancient Saccharomyces cerevisiae genome.</title>
        <authorList>
            <person name="Dietrich F.S."/>
            <person name="Voegeli S."/>
            <person name="Brachat S."/>
            <person name="Lerch A."/>
            <person name="Gates K."/>
            <person name="Steiner S."/>
            <person name="Mohr C."/>
            <person name="Pohlmann R."/>
            <person name="Luedi P."/>
            <person name="Choi S."/>
            <person name="Wing R.A."/>
            <person name="Flavier A."/>
            <person name="Gaffney T.D."/>
            <person name="Philippsen P."/>
        </authorList>
    </citation>
    <scope>NUCLEOTIDE SEQUENCE [LARGE SCALE GENOMIC DNA]</scope>
    <source>
        <strain evidence="9">ATCC 10895 / CBS 109.51 / FGSC 9923 / NRRL Y-1056</strain>
    </source>
</reference>
<keyword evidence="3 4" id="KW-0413">Isomerase</keyword>
<accession>Q75CN9</accession>
<dbReference type="SUPFAM" id="SSF51045">
    <property type="entry name" value="WW domain"/>
    <property type="match status" value="1"/>
</dbReference>
<comment type="catalytic activity">
    <reaction evidence="1 5">
        <text>[protein]-peptidylproline (omega=180) = [protein]-peptidylproline (omega=0)</text>
        <dbReference type="Rhea" id="RHEA:16237"/>
        <dbReference type="Rhea" id="RHEA-COMP:10747"/>
        <dbReference type="Rhea" id="RHEA-COMP:10748"/>
        <dbReference type="ChEBI" id="CHEBI:83833"/>
        <dbReference type="ChEBI" id="CHEBI:83834"/>
        <dbReference type="EC" id="5.2.1.8"/>
    </reaction>
</comment>
<evidence type="ECO:0000259" key="7">
    <source>
        <dbReference type="PROSITE" id="PS50198"/>
    </source>
</evidence>
<dbReference type="HOGENOM" id="CLU_090028_0_1_1"/>
<evidence type="ECO:0000256" key="3">
    <source>
        <dbReference type="ARBA" id="ARBA00023235"/>
    </source>
</evidence>
<dbReference type="GeneID" id="4619404"/>
<dbReference type="GO" id="GO:2000059">
    <property type="term" value="P:negative regulation of ubiquitin-dependent protein catabolic process"/>
    <property type="evidence" value="ECO:0007669"/>
    <property type="project" value="EnsemblFungi"/>
</dbReference>
<dbReference type="GO" id="GO:0003755">
    <property type="term" value="F:peptidyl-prolyl cis-trans isomerase activity"/>
    <property type="evidence" value="ECO:0000318"/>
    <property type="project" value="GO_Central"/>
</dbReference>
<dbReference type="EC" id="5.2.1.8" evidence="5"/>
<dbReference type="GO" id="GO:0045899">
    <property type="term" value="P:positive regulation of RNA polymerase II transcription preinitiation complex assembly"/>
    <property type="evidence" value="ECO:0007669"/>
    <property type="project" value="EnsemblFungi"/>
</dbReference>
<dbReference type="PROSITE" id="PS50198">
    <property type="entry name" value="PPIC_PPIASE_2"/>
    <property type="match status" value="1"/>
</dbReference>
<gene>
    <name evidence="8" type="ORF">AGOS_ACL120W</name>
</gene>
<dbReference type="OrthoDB" id="2530521at2759"/>
<dbReference type="PANTHER" id="PTHR10657:SF4">
    <property type="entry name" value="PEPTIDYL-PROLYL CIS-TRANS ISOMERASE-RELATED"/>
    <property type="match status" value="1"/>
</dbReference>
<feature type="domain" description="WW" evidence="6">
    <location>
        <begin position="5"/>
        <end position="39"/>
    </location>
</feature>
<evidence type="ECO:0000256" key="2">
    <source>
        <dbReference type="ARBA" id="ARBA00023110"/>
    </source>
</evidence>
<protein>
    <recommendedName>
        <fullName evidence="5">Peptidyl-prolyl cis-trans isomerase</fullName>
        <ecNumber evidence="5">5.2.1.8</ecNumber>
    </recommendedName>
</protein>
<dbReference type="InterPro" id="IPR046357">
    <property type="entry name" value="PPIase_dom_sf"/>
</dbReference>
<evidence type="ECO:0000313" key="9">
    <source>
        <dbReference type="Proteomes" id="UP000000591"/>
    </source>
</evidence>
<dbReference type="PROSITE" id="PS01159">
    <property type="entry name" value="WW_DOMAIN_1"/>
    <property type="match status" value="1"/>
</dbReference>
<dbReference type="Pfam" id="PF00639">
    <property type="entry name" value="Rotamase"/>
    <property type="match status" value="1"/>
</dbReference>
<organism evidence="8 9">
    <name type="scientific">Eremothecium gossypii (strain ATCC 10895 / CBS 109.51 / FGSC 9923 / NRRL Y-1056)</name>
    <name type="common">Yeast</name>
    <name type="synonym">Ashbya gossypii</name>
    <dbReference type="NCBI Taxonomy" id="284811"/>
    <lineage>
        <taxon>Eukaryota</taxon>
        <taxon>Fungi</taxon>
        <taxon>Dikarya</taxon>
        <taxon>Ascomycota</taxon>
        <taxon>Saccharomycotina</taxon>
        <taxon>Saccharomycetes</taxon>
        <taxon>Saccharomycetales</taxon>
        <taxon>Saccharomycetaceae</taxon>
        <taxon>Eremothecium</taxon>
    </lineage>
</organism>
<dbReference type="SMART" id="SM00456">
    <property type="entry name" value="WW"/>
    <property type="match status" value="1"/>
</dbReference>
<dbReference type="PANTHER" id="PTHR10657">
    <property type="entry name" value="PEPTIDYL-PROLYL CIS-TRANS ISOMERASE"/>
    <property type="match status" value="1"/>
</dbReference>
<dbReference type="FunCoup" id="Q75CN9">
    <property type="interactions" value="1019"/>
</dbReference>
<evidence type="ECO:0000256" key="1">
    <source>
        <dbReference type="ARBA" id="ARBA00000971"/>
    </source>
</evidence>
<reference evidence="9" key="2">
    <citation type="journal article" date="2013" name="G3 (Bethesda)">
        <title>Genomes of Ashbya fungi isolated from insects reveal four mating-type loci, numerous translocations, lack of transposons, and distinct gene duplications.</title>
        <authorList>
            <person name="Dietrich F.S."/>
            <person name="Voegeli S."/>
            <person name="Kuo S."/>
            <person name="Philippsen P."/>
        </authorList>
    </citation>
    <scope>GENOME REANNOTATION</scope>
    <source>
        <strain evidence="9">ATCC 10895 / CBS 109.51 / FGSC 9923 / NRRL Y-1056</strain>
    </source>
</reference>
<dbReference type="GO" id="GO:0005829">
    <property type="term" value="C:cytosol"/>
    <property type="evidence" value="ECO:0000318"/>
    <property type="project" value="GO_Central"/>
</dbReference>
<dbReference type="GO" id="GO:0000122">
    <property type="term" value="P:negative regulation of transcription by RNA polymerase II"/>
    <property type="evidence" value="ECO:0007669"/>
    <property type="project" value="EnsemblFungi"/>
</dbReference>
<sequence length="163" mass="18395">MTAENGLPGPWAVKFSKSRKREYYYNPETKESQWEVPADTDSEQLARHLAEHPVQVRCLHLLIKHAGSRRPASHRNEHITLDKAAAVAELEQYAERYRQGERFEELARERSDCSSYKRGGDLGTFGRGEMQPSFEKVAFALPVGGVSDVVESDSGVHLIKRVA</sequence>
<dbReference type="eggNOG" id="KOG3259">
    <property type="taxonomic scope" value="Eukaryota"/>
</dbReference>
<dbReference type="PROSITE" id="PS50020">
    <property type="entry name" value="WW_DOMAIN_2"/>
    <property type="match status" value="1"/>
</dbReference>
<dbReference type="InterPro" id="IPR023058">
    <property type="entry name" value="PPIase_PpiC_CS"/>
</dbReference>
<proteinExistence type="predicted"/>
<dbReference type="GO" id="GO:2000749">
    <property type="term" value="P:positive regulation of rDNA heterochromatin formation"/>
    <property type="evidence" value="ECO:0007669"/>
    <property type="project" value="EnsemblFungi"/>
</dbReference>
<dbReference type="InParanoid" id="Q75CN9"/>
<dbReference type="FunFam" id="3.10.50.40:FF:000026">
    <property type="entry name" value="Peptidyl-prolyl cis-trans isomerase"/>
    <property type="match status" value="1"/>
</dbReference>
<evidence type="ECO:0000256" key="5">
    <source>
        <dbReference type="RuleBase" id="RU363014"/>
    </source>
</evidence>
<evidence type="ECO:0000256" key="4">
    <source>
        <dbReference type="PROSITE-ProRule" id="PRU00278"/>
    </source>
</evidence>